<comment type="caution">
    <text evidence="3">The sequence shown here is derived from an EMBL/GenBank/DDBJ whole genome shotgun (WGS) entry which is preliminary data.</text>
</comment>
<keyword evidence="4" id="KW-1185">Reference proteome</keyword>
<keyword evidence="1" id="KW-0560">Oxidoreductase</keyword>
<evidence type="ECO:0000313" key="4">
    <source>
        <dbReference type="Proteomes" id="UP001612741"/>
    </source>
</evidence>
<dbReference type="InterPro" id="IPR050463">
    <property type="entry name" value="Gfo/Idh/MocA_oxidrdct_glycsds"/>
</dbReference>
<gene>
    <name evidence="3" type="ORF">ACIBG2_32635</name>
</gene>
<reference evidence="3 4" key="1">
    <citation type="submission" date="2024-10" db="EMBL/GenBank/DDBJ databases">
        <title>The Natural Products Discovery Center: Release of the First 8490 Sequenced Strains for Exploring Actinobacteria Biosynthetic Diversity.</title>
        <authorList>
            <person name="Kalkreuter E."/>
            <person name="Kautsar S.A."/>
            <person name="Yang D."/>
            <person name="Bader C.D."/>
            <person name="Teijaro C.N."/>
            <person name="Fluegel L."/>
            <person name="Davis C.M."/>
            <person name="Simpson J.R."/>
            <person name="Lauterbach L."/>
            <person name="Steele A.D."/>
            <person name="Gui C."/>
            <person name="Meng S."/>
            <person name="Li G."/>
            <person name="Viehrig K."/>
            <person name="Ye F."/>
            <person name="Su P."/>
            <person name="Kiefer A.F."/>
            <person name="Nichols A."/>
            <person name="Cepeda A.J."/>
            <person name="Yan W."/>
            <person name="Fan B."/>
            <person name="Jiang Y."/>
            <person name="Adhikari A."/>
            <person name="Zheng C.-J."/>
            <person name="Schuster L."/>
            <person name="Cowan T.M."/>
            <person name="Smanski M.J."/>
            <person name="Chevrette M.G."/>
            <person name="De Carvalho L.P.S."/>
            <person name="Shen B."/>
        </authorList>
    </citation>
    <scope>NUCLEOTIDE SEQUENCE [LARGE SCALE GENOMIC DNA]</scope>
    <source>
        <strain evidence="3 4">NPDC050545</strain>
    </source>
</reference>
<dbReference type="Proteomes" id="UP001612741">
    <property type="component" value="Unassembled WGS sequence"/>
</dbReference>
<dbReference type="RefSeq" id="WP_397087229.1">
    <property type="nucleotide sequence ID" value="NZ_JBITGY010000009.1"/>
</dbReference>
<dbReference type="PANTHER" id="PTHR43818:SF11">
    <property type="entry name" value="BCDNA.GH03377"/>
    <property type="match status" value="1"/>
</dbReference>
<sequence length="284" mass="30283">MTVSVGLVGSGPWARAFHAPVFAAGPETRLAGVWSPDPAHAAGVGAPVFASFERLLERCDAVVFAVPPDVQAVLAIEAARAGRAVLLEKPLALDVPSAEKAAAEIERAGVPSMLTLTSRFRPGVRAFLRECGRTSLYGGRACQLTDEFRDGTFAHSPWRERAGVLYNTGPHGLDLLDAALGTIKEVRSAGDGLLAVTCLHEGGAVSQLTLSGRIPGMGKRTIYELYGPHGELRLDLADLAGDHEPTRATLRAEFAEAVREWRPHAIDVHRGLHLQRLLAAIKTV</sequence>
<dbReference type="SUPFAM" id="SSF51735">
    <property type="entry name" value="NAD(P)-binding Rossmann-fold domains"/>
    <property type="match status" value="1"/>
</dbReference>
<feature type="domain" description="Gfo/Idh/MocA-like oxidoreductase N-terminal" evidence="2">
    <location>
        <begin position="4"/>
        <end position="111"/>
    </location>
</feature>
<proteinExistence type="predicted"/>
<evidence type="ECO:0000256" key="1">
    <source>
        <dbReference type="ARBA" id="ARBA00023002"/>
    </source>
</evidence>
<evidence type="ECO:0000259" key="2">
    <source>
        <dbReference type="Pfam" id="PF01408"/>
    </source>
</evidence>
<dbReference type="EMBL" id="JBITGY010000009">
    <property type="protein sequence ID" value="MFI6502163.1"/>
    <property type="molecule type" value="Genomic_DNA"/>
</dbReference>
<dbReference type="Gene3D" id="3.40.50.720">
    <property type="entry name" value="NAD(P)-binding Rossmann-like Domain"/>
    <property type="match status" value="1"/>
</dbReference>
<name>A0ABW7Z1W0_9ACTN</name>
<accession>A0ABW7Z1W0</accession>
<dbReference type="PANTHER" id="PTHR43818">
    <property type="entry name" value="BCDNA.GH03377"/>
    <property type="match status" value="1"/>
</dbReference>
<protein>
    <submittedName>
        <fullName evidence="3">Gfo/Idh/MocA family protein</fullName>
    </submittedName>
</protein>
<dbReference type="SUPFAM" id="SSF55347">
    <property type="entry name" value="Glyceraldehyde-3-phosphate dehydrogenase-like, C-terminal domain"/>
    <property type="match status" value="1"/>
</dbReference>
<evidence type="ECO:0000313" key="3">
    <source>
        <dbReference type="EMBL" id="MFI6502163.1"/>
    </source>
</evidence>
<organism evidence="3 4">
    <name type="scientific">Nonomuraea typhae</name>
    <dbReference type="NCBI Taxonomy" id="2603600"/>
    <lineage>
        <taxon>Bacteria</taxon>
        <taxon>Bacillati</taxon>
        <taxon>Actinomycetota</taxon>
        <taxon>Actinomycetes</taxon>
        <taxon>Streptosporangiales</taxon>
        <taxon>Streptosporangiaceae</taxon>
        <taxon>Nonomuraea</taxon>
    </lineage>
</organism>
<dbReference type="Pfam" id="PF01408">
    <property type="entry name" value="GFO_IDH_MocA"/>
    <property type="match status" value="1"/>
</dbReference>
<dbReference type="InterPro" id="IPR036291">
    <property type="entry name" value="NAD(P)-bd_dom_sf"/>
</dbReference>
<dbReference type="InterPro" id="IPR000683">
    <property type="entry name" value="Gfo/Idh/MocA-like_OxRdtase_N"/>
</dbReference>
<dbReference type="Gene3D" id="3.30.360.10">
    <property type="entry name" value="Dihydrodipicolinate Reductase, domain 2"/>
    <property type="match status" value="1"/>
</dbReference>